<evidence type="ECO:0000256" key="1">
    <source>
        <dbReference type="SAM" id="Coils"/>
    </source>
</evidence>
<feature type="coiled-coil region" evidence="1">
    <location>
        <begin position="173"/>
        <end position="235"/>
    </location>
</feature>
<dbReference type="Proteomes" id="UP000235965">
    <property type="component" value="Unassembled WGS sequence"/>
</dbReference>
<dbReference type="PROSITE" id="PS51257">
    <property type="entry name" value="PROKAR_LIPOPROTEIN"/>
    <property type="match status" value="1"/>
</dbReference>
<sequence length="280" mass="28947">MMKTETVVLFICFGVAACTAPDLAAEESFMLEVRAKRDHSEDENGHDFGNEEAATKNYGYGGAYAGNGHHRHHGVGYSIGSGLVSIAQGAADQANTAIQNQHVAGGQAAFQAKNNLAQNAAAAAATAQAALAGKQVIVSNLEQQHRDTQGQVEAEALQLTQAQRAAVATQQSAQHAQAQVRSLTAALNAAQTNADQAARAAQEAASEAASQSNMLAAAKQRLNLISDQLGDARADLEATQNAALRAAQAAQTAQANAAKHAVGLHGGFEEGGFRGGFHHY</sequence>
<evidence type="ECO:0000256" key="2">
    <source>
        <dbReference type="SAM" id="SignalP"/>
    </source>
</evidence>
<dbReference type="InParanoid" id="A0A2J7QTB9"/>
<evidence type="ECO:0000313" key="3">
    <source>
        <dbReference type="EMBL" id="PNF31839.1"/>
    </source>
</evidence>
<feature type="chain" id="PRO_5014347429" evidence="2">
    <location>
        <begin position="18"/>
        <end position="280"/>
    </location>
</feature>
<organism evidence="3 4">
    <name type="scientific">Cryptotermes secundus</name>
    <dbReference type="NCBI Taxonomy" id="105785"/>
    <lineage>
        <taxon>Eukaryota</taxon>
        <taxon>Metazoa</taxon>
        <taxon>Ecdysozoa</taxon>
        <taxon>Arthropoda</taxon>
        <taxon>Hexapoda</taxon>
        <taxon>Insecta</taxon>
        <taxon>Pterygota</taxon>
        <taxon>Neoptera</taxon>
        <taxon>Polyneoptera</taxon>
        <taxon>Dictyoptera</taxon>
        <taxon>Blattodea</taxon>
        <taxon>Blattoidea</taxon>
        <taxon>Termitoidae</taxon>
        <taxon>Kalotermitidae</taxon>
        <taxon>Cryptotermitinae</taxon>
        <taxon>Cryptotermes</taxon>
    </lineage>
</organism>
<keyword evidence="4" id="KW-1185">Reference proteome</keyword>
<proteinExistence type="predicted"/>
<dbReference type="EMBL" id="NEVH01011195">
    <property type="protein sequence ID" value="PNF31839.1"/>
    <property type="molecule type" value="Genomic_DNA"/>
</dbReference>
<dbReference type="Pfam" id="PF05335">
    <property type="entry name" value="DUF745"/>
    <property type="match status" value="1"/>
</dbReference>
<gene>
    <name evidence="3" type="ORF">B7P43_G08903</name>
</gene>
<name>A0A2J7QTB9_9NEOP</name>
<comment type="caution">
    <text evidence="3">The sequence shown here is derived from an EMBL/GenBank/DDBJ whole genome shotgun (WGS) entry which is preliminary data.</text>
</comment>
<dbReference type="PANTHER" id="PTHR37161">
    <property type="entry name" value="HDC10475"/>
    <property type="match status" value="1"/>
</dbReference>
<accession>A0A2J7QTB9</accession>
<feature type="signal peptide" evidence="2">
    <location>
        <begin position="1"/>
        <end position="17"/>
    </location>
</feature>
<dbReference type="InterPro" id="IPR007999">
    <property type="entry name" value="DUF745"/>
</dbReference>
<evidence type="ECO:0000313" key="4">
    <source>
        <dbReference type="Proteomes" id="UP000235965"/>
    </source>
</evidence>
<keyword evidence="1" id="KW-0175">Coiled coil</keyword>
<dbReference type="PANTHER" id="PTHR37161:SF3">
    <property type="entry name" value="HDC10475"/>
    <property type="match status" value="1"/>
</dbReference>
<dbReference type="AlphaFoldDB" id="A0A2J7QTB9"/>
<keyword evidence="2" id="KW-0732">Signal</keyword>
<reference evidence="3 4" key="1">
    <citation type="submission" date="2017-12" db="EMBL/GenBank/DDBJ databases">
        <title>Hemimetabolous genomes reveal molecular basis of termite eusociality.</title>
        <authorList>
            <person name="Harrison M.C."/>
            <person name="Jongepier E."/>
            <person name="Robertson H.M."/>
            <person name="Arning N."/>
            <person name="Bitard-Feildel T."/>
            <person name="Chao H."/>
            <person name="Childers C.P."/>
            <person name="Dinh H."/>
            <person name="Doddapaneni H."/>
            <person name="Dugan S."/>
            <person name="Gowin J."/>
            <person name="Greiner C."/>
            <person name="Han Y."/>
            <person name="Hu H."/>
            <person name="Hughes D.S.T."/>
            <person name="Huylmans A.-K."/>
            <person name="Kemena C."/>
            <person name="Kremer L.P.M."/>
            <person name="Lee S.L."/>
            <person name="Lopez-Ezquerra A."/>
            <person name="Mallet L."/>
            <person name="Monroy-Kuhn J.M."/>
            <person name="Moser A."/>
            <person name="Murali S.C."/>
            <person name="Muzny D.M."/>
            <person name="Otani S."/>
            <person name="Piulachs M.-D."/>
            <person name="Poelchau M."/>
            <person name="Qu J."/>
            <person name="Schaub F."/>
            <person name="Wada-Katsumata A."/>
            <person name="Worley K.C."/>
            <person name="Xie Q."/>
            <person name="Ylla G."/>
            <person name="Poulsen M."/>
            <person name="Gibbs R.A."/>
            <person name="Schal C."/>
            <person name="Richards S."/>
            <person name="Belles X."/>
            <person name="Korb J."/>
            <person name="Bornberg-Bauer E."/>
        </authorList>
    </citation>
    <scope>NUCLEOTIDE SEQUENCE [LARGE SCALE GENOMIC DNA]</scope>
    <source>
        <tissue evidence="3">Whole body</tissue>
    </source>
</reference>
<dbReference type="OrthoDB" id="8197027at2759"/>
<protein>
    <submittedName>
        <fullName evidence="3">Uncharacterized protein</fullName>
    </submittedName>
</protein>